<dbReference type="GO" id="GO:0016887">
    <property type="term" value="F:ATP hydrolysis activity"/>
    <property type="evidence" value="ECO:0007669"/>
    <property type="project" value="InterPro"/>
</dbReference>
<accession>A0A0K3AP61</accession>
<proteinExistence type="predicted"/>
<dbReference type="EMBL" id="LN871598">
    <property type="protein sequence ID" value="CTQ41444.1"/>
    <property type="molecule type" value="Genomic_DNA"/>
</dbReference>
<reference evidence="6 7" key="2">
    <citation type="journal article" date="2013" name="PLoS ONE">
        <title>Whole genome mapping and re-organization of the nuclear and mitochondrial genomes of Babesia microti isolates.</title>
        <authorList>
            <person name="Cornillot E."/>
            <person name="Dassouli A."/>
            <person name="Garg A."/>
            <person name="Pachikara N."/>
            <person name="Randazzo S."/>
            <person name="Depoix D."/>
            <person name="Carcy B."/>
            <person name="Delbecq S."/>
            <person name="Frutos R."/>
            <person name="Silva J.C."/>
            <person name="Sutton R."/>
            <person name="Krause P.J."/>
            <person name="Mamoun C.B."/>
        </authorList>
    </citation>
    <scope>NUCLEOTIDE SEQUENCE [LARGE SCALE GENOMIC DNA]</scope>
    <source>
        <strain evidence="6 7">RI</strain>
    </source>
</reference>
<dbReference type="InterPro" id="IPR003959">
    <property type="entry name" value="ATPase_AAA_core"/>
</dbReference>
<feature type="domain" description="AAA+ ATPase" evidence="5">
    <location>
        <begin position="69"/>
        <end position="207"/>
    </location>
</feature>
<sequence length="669" mass="74338">MTVFGVFVRLFSHNNFTSKYLRKFGTSTKRASPKCLHDITSAARQNKLSPVIGRDSEIRRCIDILCRRTKNNVILLGEPGVGKTAVVEALAHRIVKGNVPEALADCRILSIDMGCLFAKSPDDNSSIDTKLRNIICDARAFNCILFIDEAHLMVSKSYDWASALKPELANGDIKCIAATTNAEYRRYFVRDKALQRRFQPMYIGEPTQSSTIEILKSLKSCYESFHRVIISDEAIVSAVRLSSRYIKGNGFYLDRFDPDKSIDLLDEACSIVKNRSQLIPESMEVLQNRMRSLRLQGNEHEMESLSYEIQEIESEWREGKIKYEELSLLIKSFYESRREESEALKSGNLENVGMLRFDRIPKLESQLFKFVESNVKYRNYFIVEPIDVANVVSKWTRIPTSSISTSHMDLLNALKSKLISAFSNHSGEIDKLISALYVSSMSDNSIAAIGISGDNEMDKHEIISIITQALSSSSLSIDLSEFGERHSLSKAVGPPPGYVGYEFGGQLTELIKNGAATCITLYNIKKCHPTVKELLCSSIQKGYIKDSRGEVISLSNTCIIFSVRHTGELSDFNAVINEVIEISGRTSTCTIGKAIDAYCKKVENHSGIAVKVDGAVVDYIAETDSHLLLARLKKFISRAILGPGSAHSAAVGEFVVGVSGDEYTIVSPA</sequence>
<evidence type="ECO:0000256" key="2">
    <source>
        <dbReference type="ARBA" id="ARBA00022741"/>
    </source>
</evidence>
<evidence type="ECO:0000256" key="1">
    <source>
        <dbReference type="ARBA" id="ARBA00022737"/>
    </source>
</evidence>
<evidence type="ECO:0000256" key="4">
    <source>
        <dbReference type="SAM" id="Coils"/>
    </source>
</evidence>
<name>A0A0K3AP61_BABMR</name>
<feature type="coiled-coil region" evidence="4">
    <location>
        <begin position="283"/>
        <end position="315"/>
    </location>
</feature>
<gene>
    <name evidence="6" type="ORF">BMR1_03g04220</name>
</gene>
<dbReference type="Proteomes" id="UP000002899">
    <property type="component" value="Chromosome III"/>
</dbReference>
<dbReference type="GeneID" id="24425491"/>
<dbReference type="InterPro" id="IPR027417">
    <property type="entry name" value="P-loop_NTPase"/>
</dbReference>
<dbReference type="SUPFAM" id="SSF52540">
    <property type="entry name" value="P-loop containing nucleoside triphosphate hydrolases"/>
    <property type="match status" value="2"/>
</dbReference>
<dbReference type="GO" id="GO:0034605">
    <property type="term" value="P:cellular response to heat"/>
    <property type="evidence" value="ECO:0007669"/>
    <property type="project" value="TreeGrafter"/>
</dbReference>
<dbReference type="InterPro" id="IPR041546">
    <property type="entry name" value="ClpA/ClpB_AAA_lid"/>
</dbReference>
<dbReference type="GO" id="GO:0005737">
    <property type="term" value="C:cytoplasm"/>
    <property type="evidence" value="ECO:0007669"/>
    <property type="project" value="TreeGrafter"/>
</dbReference>
<organism evidence="6 7">
    <name type="scientific">Babesia microti (strain RI)</name>
    <dbReference type="NCBI Taxonomy" id="1133968"/>
    <lineage>
        <taxon>Eukaryota</taxon>
        <taxon>Sar</taxon>
        <taxon>Alveolata</taxon>
        <taxon>Apicomplexa</taxon>
        <taxon>Aconoidasida</taxon>
        <taxon>Piroplasmida</taxon>
        <taxon>Babesiidae</taxon>
        <taxon>Babesia</taxon>
    </lineage>
</organism>
<dbReference type="PANTHER" id="PTHR11638">
    <property type="entry name" value="ATP-DEPENDENT CLP PROTEASE"/>
    <property type="match status" value="1"/>
</dbReference>
<keyword evidence="2" id="KW-0547">Nucleotide-binding</keyword>
<dbReference type="InterPro" id="IPR003593">
    <property type="entry name" value="AAA+_ATPase"/>
</dbReference>
<dbReference type="VEuPathDB" id="PiroplasmaDB:BMR1_03g04220"/>
<keyword evidence="4" id="KW-0175">Coiled coil</keyword>
<dbReference type="Gene3D" id="3.40.50.300">
    <property type="entry name" value="P-loop containing nucleotide triphosphate hydrolases"/>
    <property type="match status" value="3"/>
</dbReference>
<dbReference type="SMART" id="SM00382">
    <property type="entry name" value="AAA"/>
    <property type="match status" value="1"/>
</dbReference>
<protein>
    <submittedName>
        <fullName evidence="6">Chaperone protein ClpB</fullName>
    </submittedName>
</protein>
<evidence type="ECO:0000259" key="5">
    <source>
        <dbReference type="SMART" id="SM00382"/>
    </source>
</evidence>
<dbReference type="InterPro" id="IPR050130">
    <property type="entry name" value="ClpA_ClpB"/>
</dbReference>
<dbReference type="PANTHER" id="PTHR11638:SF18">
    <property type="entry name" value="HEAT SHOCK PROTEIN 104"/>
    <property type="match status" value="1"/>
</dbReference>
<dbReference type="Pfam" id="PF00004">
    <property type="entry name" value="AAA"/>
    <property type="match status" value="1"/>
</dbReference>
<dbReference type="CDD" id="cd00009">
    <property type="entry name" value="AAA"/>
    <property type="match status" value="1"/>
</dbReference>
<dbReference type="KEGG" id="bmic:BMR1_03g04220"/>
<dbReference type="OrthoDB" id="47330at2759"/>
<evidence type="ECO:0000313" key="7">
    <source>
        <dbReference type="Proteomes" id="UP000002899"/>
    </source>
</evidence>
<keyword evidence="1" id="KW-0677">Repeat</keyword>
<keyword evidence="7" id="KW-1185">Reference proteome</keyword>
<evidence type="ECO:0000313" key="6">
    <source>
        <dbReference type="EMBL" id="CTQ41444.1"/>
    </source>
</evidence>
<reference evidence="6 7" key="3">
    <citation type="journal article" date="2016" name="Sci. Rep.">
        <title>Genome-wide diversity and gene expression profiling of Babesia microti isolates identify polymorphic genes that mediate host-pathogen interactions.</title>
        <authorList>
            <person name="Silva J.C."/>
            <person name="Cornillot E."/>
            <person name="McCracken C."/>
            <person name="Usmani-Brown S."/>
            <person name="Dwivedi A."/>
            <person name="Ifeonu O.O."/>
            <person name="Crabtree J."/>
            <person name="Gotia H.T."/>
            <person name="Virji A.Z."/>
            <person name="Reynes C."/>
            <person name="Colinge J."/>
            <person name="Kumar V."/>
            <person name="Lawres L."/>
            <person name="Pazzi J.E."/>
            <person name="Pablo J.V."/>
            <person name="Hung C."/>
            <person name="Brancato J."/>
            <person name="Kumari P."/>
            <person name="Orvis J."/>
            <person name="Tretina K."/>
            <person name="Chibucos M."/>
            <person name="Ott S."/>
            <person name="Sadzewicz L."/>
            <person name="Sengamalay N."/>
            <person name="Shetty A.C."/>
            <person name="Su Q."/>
            <person name="Tallon L."/>
            <person name="Fraser C.M."/>
            <person name="Frutos R."/>
            <person name="Molina D.M."/>
            <person name="Krause P.J."/>
            <person name="Ben Mamoun C."/>
        </authorList>
    </citation>
    <scope>NUCLEOTIDE SEQUENCE [LARGE SCALE GENOMIC DNA]</scope>
    <source>
        <strain evidence="6 7">RI</strain>
    </source>
</reference>
<dbReference type="AlphaFoldDB" id="A0A0K3AP61"/>
<dbReference type="Pfam" id="PF17871">
    <property type="entry name" value="AAA_lid_9"/>
    <property type="match status" value="1"/>
</dbReference>
<keyword evidence="3" id="KW-0067">ATP-binding</keyword>
<reference evidence="6 7" key="1">
    <citation type="journal article" date="2012" name="Nucleic Acids Res.">
        <title>Sequencing of the smallest Apicomplexan genome from the human pathogen Babesia microti.</title>
        <authorList>
            <person name="Cornillot E."/>
            <person name="Hadj-Kaddour K."/>
            <person name="Dassouli A."/>
            <person name="Noel B."/>
            <person name="Ranwez V."/>
            <person name="Vacherie B."/>
            <person name="Augagneur Y."/>
            <person name="Bres V."/>
            <person name="Duclos A."/>
            <person name="Randazzo S."/>
            <person name="Carcy B."/>
            <person name="Debierre-Grockiego F."/>
            <person name="Delbecq S."/>
            <person name="Moubri-Menage K."/>
            <person name="Shams-Eldin H."/>
            <person name="Usmani-Brown S."/>
            <person name="Bringaud F."/>
            <person name="Wincker P."/>
            <person name="Vivares C.P."/>
            <person name="Schwarz R.T."/>
            <person name="Schetters T.P."/>
            <person name="Krause P.J."/>
            <person name="Gorenflot A."/>
            <person name="Berry V."/>
            <person name="Barbe V."/>
            <person name="Ben Mamoun C."/>
        </authorList>
    </citation>
    <scope>NUCLEOTIDE SEQUENCE [LARGE SCALE GENOMIC DNA]</scope>
    <source>
        <strain evidence="6 7">RI</strain>
    </source>
</reference>
<evidence type="ECO:0000256" key="3">
    <source>
        <dbReference type="ARBA" id="ARBA00022840"/>
    </source>
</evidence>
<dbReference type="RefSeq" id="XP_012649455.1">
    <property type="nucleotide sequence ID" value="XM_012794001.1"/>
</dbReference>
<dbReference type="Pfam" id="PF07724">
    <property type="entry name" value="AAA_2"/>
    <property type="match status" value="1"/>
</dbReference>
<dbReference type="GO" id="GO:0005524">
    <property type="term" value="F:ATP binding"/>
    <property type="evidence" value="ECO:0007669"/>
    <property type="project" value="UniProtKB-KW"/>
</dbReference>